<keyword evidence="5" id="KW-1185">Reference proteome</keyword>
<dbReference type="PROSITE" id="PS50249">
    <property type="entry name" value="MPN"/>
    <property type="match status" value="1"/>
</dbReference>
<feature type="domain" description="MPN" evidence="3">
    <location>
        <begin position="12"/>
        <end position="147"/>
    </location>
</feature>
<protein>
    <submittedName>
        <fullName evidence="4">Clan MP, family M67, Poh1-like metallopeptidase</fullName>
    </submittedName>
</protein>
<dbReference type="PANTHER" id="PTHR10540">
    <property type="entry name" value="EUKARYOTIC TRANSLATION INITIATION FACTOR 3 SUBUNIT F-RELATED"/>
    <property type="match status" value="1"/>
</dbReference>
<dbReference type="VEuPathDB" id="TrichDB:TVAGG3_0743210"/>
<dbReference type="InterPro" id="IPR037518">
    <property type="entry name" value="MPN"/>
</dbReference>
<dbReference type="FunCoup" id="A2EN06">
    <property type="interactions" value="530"/>
</dbReference>
<gene>
    <name evidence="4" type="ORF">TVAG_124160</name>
</gene>
<evidence type="ECO:0000259" key="3">
    <source>
        <dbReference type="PROSITE" id="PS50249"/>
    </source>
</evidence>
<dbReference type="InterPro" id="IPR000555">
    <property type="entry name" value="JAMM/MPN+_dom"/>
</dbReference>
<dbReference type="STRING" id="5722.A2EN06"/>
<dbReference type="InterPro" id="IPR024969">
    <property type="entry name" value="EIF3F/CSN6-like_C"/>
</dbReference>
<dbReference type="SMART" id="SM00232">
    <property type="entry name" value="JAB_MPN"/>
    <property type="match status" value="1"/>
</dbReference>
<dbReference type="AlphaFoldDB" id="A2EN06"/>
<dbReference type="eggNOG" id="KOG1556">
    <property type="taxonomic scope" value="Eukaryota"/>
</dbReference>
<organism evidence="4 5">
    <name type="scientific">Trichomonas vaginalis (strain ATCC PRA-98 / G3)</name>
    <dbReference type="NCBI Taxonomy" id="412133"/>
    <lineage>
        <taxon>Eukaryota</taxon>
        <taxon>Metamonada</taxon>
        <taxon>Parabasalia</taxon>
        <taxon>Trichomonadida</taxon>
        <taxon>Trichomonadidae</taxon>
        <taxon>Trichomonas</taxon>
    </lineage>
</organism>
<dbReference type="KEGG" id="tva:4763863"/>
<dbReference type="InterPro" id="IPR033858">
    <property type="entry name" value="MPN_RPN7_8"/>
</dbReference>
<dbReference type="EMBL" id="DS113435">
    <property type="protein sequence ID" value="EAY05991.1"/>
    <property type="molecule type" value="Genomic_DNA"/>
</dbReference>
<evidence type="ECO:0000256" key="1">
    <source>
        <dbReference type="ARBA" id="ARBA00008568"/>
    </source>
</evidence>
<reference evidence="4" key="2">
    <citation type="journal article" date="2007" name="Science">
        <title>Draft genome sequence of the sexually transmitted pathogen Trichomonas vaginalis.</title>
        <authorList>
            <person name="Carlton J.M."/>
            <person name="Hirt R.P."/>
            <person name="Silva J.C."/>
            <person name="Delcher A.L."/>
            <person name="Schatz M."/>
            <person name="Zhao Q."/>
            <person name="Wortman J.R."/>
            <person name="Bidwell S.L."/>
            <person name="Alsmark U.C.M."/>
            <person name="Besteiro S."/>
            <person name="Sicheritz-Ponten T."/>
            <person name="Noel C.J."/>
            <person name="Dacks J.B."/>
            <person name="Foster P.G."/>
            <person name="Simillion C."/>
            <person name="Van de Peer Y."/>
            <person name="Miranda-Saavedra D."/>
            <person name="Barton G.J."/>
            <person name="Westrop G.D."/>
            <person name="Mueller S."/>
            <person name="Dessi D."/>
            <person name="Fiori P.L."/>
            <person name="Ren Q."/>
            <person name="Paulsen I."/>
            <person name="Zhang H."/>
            <person name="Bastida-Corcuera F.D."/>
            <person name="Simoes-Barbosa A."/>
            <person name="Brown M.T."/>
            <person name="Hayes R.D."/>
            <person name="Mukherjee M."/>
            <person name="Okumura C.Y."/>
            <person name="Schneider R."/>
            <person name="Smith A.J."/>
            <person name="Vanacova S."/>
            <person name="Villalvazo M."/>
            <person name="Haas B.J."/>
            <person name="Pertea M."/>
            <person name="Feldblyum T.V."/>
            <person name="Utterback T.R."/>
            <person name="Shu C.L."/>
            <person name="Osoegawa K."/>
            <person name="de Jong P.J."/>
            <person name="Hrdy I."/>
            <person name="Horvathova L."/>
            <person name="Zubacova Z."/>
            <person name="Dolezal P."/>
            <person name="Malik S.B."/>
            <person name="Logsdon J.M. Jr."/>
            <person name="Henze K."/>
            <person name="Gupta A."/>
            <person name="Wang C.C."/>
            <person name="Dunne R.L."/>
            <person name="Upcroft J.A."/>
            <person name="Upcroft P."/>
            <person name="White O."/>
            <person name="Salzberg S.L."/>
            <person name="Tang P."/>
            <person name="Chiu C.-H."/>
            <person name="Lee Y.-S."/>
            <person name="Embley T.M."/>
            <person name="Coombs G.H."/>
            <person name="Mottram J.C."/>
            <person name="Tachezy J."/>
            <person name="Fraser-Liggett C.M."/>
            <person name="Johnson P.J."/>
        </authorList>
    </citation>
    <scope>NUCLEOTIDE SEQUENCE [LARGE SCALE GENOMIC DNA]</scope>
    <source>
        <strain evidence="4">G3</strain>
    </source>
</reference>
<dbReference type="VEuPathDB" id="TrichDB:TVAG_124160"/>
<dbReference type="CDD" id="cd08062">
    <property type="entry name" value="MPN_RPN7_8"/>
    <property type="match status" value="1"/>
</dbReference>
<dbReference type="GO" id="GO:0005838">
    <property type="term" value="C:proteasome regulatory particle"/>
    <property type="evidence" value="ECO:0007669"/>
    <property type="project" value="InterPro"/>
</dbReference>
<evidence type="ECO:0000313" key="5">
    <source>
        <dbReference type="Proteomes" id="UP000001542"/>
    </source>
</evidence>
<evidence type="ECO:0000256" key="2">
    <source>
        <dbReference type="ARBA" id="ARBA00022942"/>
    </source>
</evidence>
<dbReference type="PANTHER" id="PTHR10540:SF7">
    <property type="entry name" value="26S PROTEASOME NON-ATPASE REGULATORY SUBUNIT 7"/>
    <property type="match status" value="1"/>
</dbReference>
<dbReference type="Pfam" id="PF01398">
    <property type="entry name" value="JAB"/>
    <property type="match status" value="1"/>
</dbReference>
<proteinExistence type="inferred from homology"/>
<dbReference type="OrthoDB" id="10256771at2759"/>
<dbReference type="RefSeq" id="XP_001318214.1">
    <property type="nucleotide sequence ID" value="XM_001318179.1"/>
</dbReference>
<dbReference type="Gene3D" id="3.40.140.10">
    <property type="entry name" value="Cytidine Deaminase, domain 2"/>
    <property type="match status" value="1"/>
</dbReference>
<dbReference type="Proteomes" id="UP000001542">
    <property type="component" value="Unassembled WGS sequence"/>
</dbReference>
<name>A2EN06_TRIV3</name>
<dbReference type="FunFam" id="3.40.140.10:FF:000040">
    <property type="entry name" value="26S proteasome regulatory subunit RPN8"/>
    <property type="match status" value="1"/>
</dbReference>
<sequence>MSVQQAIDIKRVAVHPIVLLSIADHHNRIVNNRTKRVIGILLGDVYQGQVNVLQCFAIPFEEDIDNPNIFFVDTNFIDEMFKLHKKVTLKEKIIGWYSSLSTISPNDLEIHKVISKYNPTPIFLTTDVGASDPHEIPTCAYIGTERERVDGLPLVTTFKTLPTVVDFLEVEEIGVEHLLRDIKDVDVSEIGTTLTNSMHGLAALEHRLKAISDYLNDVIEGKLPIENEIIGVIQSIFNLLPNLTLKETVDSLATKADDETFMIFISQLCRSVVSLHDLVNTRHPPLAEKEKAKEEAEKPKN</sequence>
<accession>A2EN06</accession>
<evidence type="ECO:0000313" key="4">
    <source>
        <dbReference type="EMBL" id="EAY05991.1"/>
    </source>
</evidence>
<comment type="similarity">
    <text evidence="1">Belongs to the peptidase M67A family.</text>
</comment>
<dbReference type="OMA" id="HAMSIKT"/>
<keyword evidence="2" id="KW-0647">Proteasome</keyword>
<dbReference type="GO" id="GO:0008237">
    <property type="term" value="F:metallopeptidase activity"/>
    <property type="evidence" value="ECO:0007669"/>
    <property type="project" value="InterPro"/>
</dbReference>
<dbReference type="InParanoid" id="A2EN06"/>
<dbReference type="SMR" id="A2EN06"/>
<dbReference type="GO" id="GO:0043161">
    <property type="term" value="P:proteasome-mediated ubiquitin-dependent protein catabolic process"/>
    <property type="evidence" value="ECO:0000318"/>
    <property type="project" value="GO_Central"/>
</dbReference>
<dbReference type="Pfam" id="PF13012">
    <property type="entry name" value="MitMem_reg"/>
    <property type="match status" value="1"/>
</dbReference>
<reference evidence="4" key="1">
    <citation type="submission" date="2006-10" db="EMBL/GenBank/DDBJ databases">
        <authorList>
            <person name="Amadeo P."/>
            <person name="Zhao Q."/>
            <person name="Wortman J."/>
            <person name="Fraser-Liggett C."/>
            <person name="Carlton J."/>
        </authorList>
    </citation>
    <scope>NUCLEOTIDE SEQUENCE</scope>
    <source>
        <strain evidence="4">G3</strain>
    </source>
</reference>
<dbReference type="GO" id="GO:0000502">
    <property type="term" value="C:proteasome complex"/>
    <property type="evidence" value="ECO:0000318"/>
    <property type="project" value="GO_Central"/>
</dbReference>